<dbReference type="PANTHER" id="PTHR35802">
    <property type="entry name" value="PROTEASE SYNTHASE AND SPORULATION PROTEIN PAI 2"/>
    <property type="match status" value="1"/>
</dbReference>
<name>A0A7G5ECR1_9BURK</name>
<dbReference type="SUPFAM" id="SSF50475">
    <property type="entry name" value="FMN-binding split barrel"/>
    <property type="match status" value="1"/>
</dbReference>
<keyword evidence="2" id="KW-1185">Reference proteome</keyword>
<proteinExistence type="predicted"/>
<accession>A0A7G5ECR1</accession>
<dbReference type="PANTHER" id="PTHR35802:SF1">
    <property type="entry name" value="PROTEASE SYNTHASE AND SPORULATION PROTEIN PAI 2"/>
    <property type="match status" value="1"/>
</dbReference>
<sequence>MLYTKPYYQPQQPAQIKELVDRVVLGTLITPHSEGVALSHPVFRLDTTRGALGTLVSHVASASDHVRFLRQGLPSIAILMDPGGYISPSWYPNYPQRDSAPTWGFQVVHLHGTPRMLEEDELVAHLQDLVGHMERGRRCPWDSSELGPGGMERRLPGIVGYEMPVARCEAKFKLGQDERPADMRGAVERLREQNQHALADTIEQHCQLQQP</sequence>
<protein>
    <submittedName>
        <fullName evidence="1">FMN-binding negative transcriptional regulator</fullName>
    </submittedName>
</protein>
<dbReference type="Gene3D" id="2.30.110.10">
    <property type="entry name" value="Electron Transport, Fmn-binding Protein, Chain A"/>
    <property type="match status" value="1"/>
</dbReference>
<dbReference type="InterPro" id="IPR012349">
    <property type="entry name" value="Split_barrel_FMN-bd"/>
</dbReference>
<gene>
    <name evidence="1" type="ORF">HS961_02440</name>
</gene>
<dbReference type="AlphaFoldDB" id="A0A7G5ECR1"/>
<dbReference type="KEGG" id="cpis:HS961_02440"/>
<dbReference type="Proteomes" id="UP000515240">
    <property type="component" value="Chromosome"/>
</dbReference>
<reference evidence="1 2" key="1">
    <citation type="journal article" date="2020" name="G3 (Bethesda)">
        <title>CeMbio - The Caenorhabditis elegans Microbiome Resource.</title>
        <authorList>
            <person name="Dirksen P."/>
            <person name="Assie A."/>
            <person name="Zimmermann J."/>
            <person name="Zhang F."/>
            <person name="Tietje A.M."/>
            <person name="Marsh S.A."/>
            <person name="Felix M.A."/>
            <person name="Shapira M."/>
            <person name="Kaleta C."/>
            <person name="Schulenburg H."/>
            <person name="Samuel B."/>
        </authorList>
    </citation>
    <scope>NUCLEOTIDE SEQUENCE [LARGE SCALE GENOMIC DNA]</scope>
    <source>
        <strain evidence="1 2">BIGb0172</strain>
    </source>
</reference>
<dbReference type="InterPro" id="IPR007396">
    <property type="entry name" value="TR_PAI2-type"/>
</dbReference>
<organism evidence="1 2">
    <name type="scientific">Comamonas piscis</name>
    <dbReference type="NCBI Taxonomy" id="1562974"/>
    <lineage>
        <taxon>Bacteria</taxon>
        <taxon>Pseudomonadati</taxon>
        <taxon>Pseudomonadota</taxon>
        <taxon>Betaproteobacteria</taxon>
        <taxon>Burkholderiales</taxon>
        <taxon>Comamonadaceae</taxon>
        <taxon>Comamonas</taxon>
    </lineage>
</organism>
<evidence type="ECO:0000313" key="2">
    <source>
        <dbReference type="Proteomes" id="UP000515240"/>
    </source>
</evidence>
<evidence type="ECO:0000313" key="1">
    <source>
        <dbReference type="EMBL" id="QMV71786.1"/>
    </source>
</evidence>
<dbReference type="PIRSF" id="PIRSF010372">
    <property type="entry name" value="PaiB"/>
    <property type="match status" value="1"/>
</dbReference>
<dbReference type="Pfam" id="PF04299">
    <property type="entry name" value="FMN_bind_2"/>
    <property type="match status" value="1"/>
</dbReference>
<dbReference type="EMBL" id="CP058554">
    <property type="protein sequence ID" value="QMV71786.1"/>
    <property type="molecule type" value="Genomic_DNA"/>
</dbReference>
<dbReference type="RefSeq" id="WP_021027987.1">
    <property type="nucleotide sequence ID" value="NZ_CP058554.1"/>
</dbReference>